<feature type="chain" id="PRO_5040325120" evidence="2">
    <location>
        <begin position="17"/>
        <end position="384"/>
    </location>
</feature>
<organism evidence="3 4">
    <name type="scientific">Caenorhabditis angaria</name>
    <dbReference type="NCBI Taxonomy" id="860376"/>
    <lineage>
        <taxon>Eukaryota</taxon>
        <taxon>Metazoa</taxon>
        <taxon>Ecdysozoa</taxon>
        <taxon>Nematoda</taxon>
        <taxon>Chromadorea</taxon>
        <taxon>Rhabditida</taxon>
        <taxon>Rhabditina</taxon>
        <taxon>Rhabditomorpha</taxon>
        <taxon>Rhabditoidea</taxon>
        <taxon>Rhabditidae</taxon>
        <taxon>Peloderinae</taxon>
        <taxon>Caenorhabditis</taxon>
    </lineage>
</organism>
<protein>
    <submittedName>
        <fullName evidence="3">Uncharacterized protein</fullName>
    </submittedName>
</protein>
<accession>A0A9P1N9J0</accession>
<keyword evidence="4" id="KW-1185">Reference proteome</keyword>
<dbReference type="Proteomes" id="UP001152747">
    <property type="component" value="Unassembled WGS sequence"/>
</dbReference>
<feature type="region of interest" description="Disordered" evidence="1">
    <location>
        <begin position="346"/>
        <end position="384"/>
    </location>
</feature>
<gene>
    <name evidence="3" type="ORF">CAMP_LOCUS18708</name>
</gene>
<proteinExistence type="predicted"/>
<feature type="region of interest" description="Disordered" evidence="1">
    <location>
        <begin position="156"/>
        <end position="282"/>
    </location>
</feature>
<evidence type="ECO:0000256" key="2">
    <source>
        <dbReference type="SAM" id="SignalP"/>
    </source>
</evidence>
<comment type="caution">
    <text evidence="3">The sequence shown here is derived from an EMBL/GenBank/DDBJ whole genome shotgun (WGS) entry which is preliminary data.</text>
</comment>
<feature type="signal peptide" evidence="2">
    <location>
        <begin position="1"/>
        <end position="16"/>
    </location>
</feature>
<reference evidence="3" key="1">
    <citation type="submission" date="2022-11" db="EMBL/GenBank/DDBJ databases">
        <authorList>
            <person name="Kikuchi T."/>
        </authorList>
    </citation>
    <scope>NUCLEOTIDE SEQUENCE</scope>
    <source>
        <strain evidence="3">PS1010</strain>
    </source>
</reference>
<feature type="compositionally biased region" description="Basic and acidic residues" evidence="1">
    <location>
        <begin position="165"/>
        <end position="229"/>
    </location>
</feature>
<feature type="compositionally biased region" description="Low complexity" evidence="1">
    <location>
        <begin position="255"/>
        <end position="282"/>
    </location>
</feature>
<name>A0A9P1N9J0_9PELO</name>
<feature type="compositionally biased region" description="Basic and acidic residues" evidence="1">
    <location>
        <begin position="373"/>
        <end position="384"/>
    </location>
</feature>
<feature type="compositionally biased region" description="Polar residues" evidence="1">
    <location>
        <begin position="230"/>
        <end position="252"/>
    </location>
</feature>
<sequence>MLIFCVLVFSVINVGALPRVRRQYWNDSPYYQGARYYEQQQSDPRWNNYQQTNYQVYYPNQFGYQGNWQYASHDSTGYVTPPPQRPYPLPNQQFLSQKPASGYARPDYLRSSVKPTIPVVIERTTQYVTPQPLPTLRPPTFMERMIASGLVPSTAVTSSTNIDGFFDRDVLPPRETSDETVEKKSEEESEDKTKETAEEKSEEKTQETIEDKSEEKSGFIEQSGEKSEELTTTSAPETSTPLAVSTVVSTTIEVLESTTQLPTTSTEVSTTSESTTTVSPTTTEILTTLKVEASTETTTTSTEPSSTISEKPVTLIATQSLENSDENENQIDTEAAKTVFETATGIVGLRPPPIPKHLTDPDEGEASGVEVVKWTDDEKKKKTL</sequence>
<dbReference type="AlphaFoldDB" id="A0A9P1N9J0"/>
<keyword evidence="2" id="KW-0732">Signal</keyword>
<evidence type="ECO:0000313" key="4">
    <source>
        <dbReference type="Proteomes" id="UP001152747"/>
    </source>
</evidence>
<evidence type="ECO:0000256" key="1">
    <source>
        <dbReference type="SAM" id="MobiDB-lite"/>
    </source>
</evidence>
<evidence type="ECO:0000313" key="3">
    <source>
        <dbReference type="EMBL" id="CAI5456071.1"/>
    </source>
</evidence>
<dbReference type="EMBL" id="CANHGI010000006">
    <property type="protein sequence ID" value="CAI5456071.1"/>
    <property type="molecule type" value="Genomic_DNA"/>
</dbReference>